<dbReference type="EMBL" id="CAJHNH020002296">
    <property type="protein sequence ID" value="CAG5126225.1"/>
    <property type="molecule type" value="Genomic_DNA"/>
</dbReference>
<dbReference type="Pfam" id="PF03137">
    <property type="entry name" value="OATP"/>
    <property type="match status" value="1"/>
</dbReference>
<accession>A0A8S3ZEG2</accession>
<dbReference type="GO" id="GO:0016323">
    <property type="term" value="C:basolateral plasma membrane"/>
    <property type="evidence" value="ECO:0007669"/>
    <property type="project" value="TreeGrafter"/>
</dbReference>
<evidence type="ECO:0000256" key="1">
    <source>
        <dbReference type="ARBA" id="ARBA00004651"/>
    </source>
</evidence>
<dbReference type="GO" id="GO:0015347">
    <property type="term" value="F:sodium-independent organic anion transmembrane transporter activity"/>
    <property type="evidence" value="ECO:0007669"/>
    <property type="project" value="TreeGrafter"/>
</dbReference>
<sequence length="173" mass="18595">MGQSVANILGVILGAGICWKIRSLKGYALTIFISFGLCSLIAPIYFALGCDNQGLYGYDGKYGVPLPNVTDECHCSPAYALPTCGDDMRSYYSPCFAGCHAGDGFNFENCTHLSSPDHGLGARSMMCDAGCFNEYIGYAVVLSLLTLVSQVAVVPRALLIHQVLMNTQLFILE</sequence>
<evidence type="ECO:0000256" key="6">
    <source>
        <dbReference type="SAM" id="Phobius"/>
    </source>
</evidence>
<reference evidence="8" key="1">
    <citation type="submission" date="2021-04" db="EMBL/GenBank/DDBJ databases">
        <authorList>
            <consortium name="Molecular Ecology Group"/>
        </authorList>
    </citation>
    <scope>NUCLEOTIDE SEQUENCE</scope>
</reference>
<gene>
    <name evidence="8" type="ORF">CUNI_LOCUS11783</name>
</gene>
<dbReference type="AlphaFoldDB" id="A0A8S3ZEG2"/>
<keyword evidence="5 6" id="KW-0472">Membrane</keyword>
<feature type="domain" description="Kazal-like" evidence="7">
    <location>
        <begin position="67"/>
        <end position="112"/>
    </location>
</feature>
<evidence type="ECO:0000313" key="9">
    <source>
        <dbReference type="Proteomes" id="UP000678393"/>
    </source>
</evidence>
<dbReference type="PANTHER" id="PTHR11388">
    <property type="entry name" value="ORGANIC ANION TRANSPORTER"/>
    <property type="match status" value="1"/>
</dbReference>
<evidence type="ECO:0000256" key="5">
    <source>
        <dbReference type="ARBA" id="ARBA00023136"/>
    </source>
</evidence>
<evidence type="ECO:0000313" key="8">
    <source>
        <dbReference type="EMBL" id="CAG5126225.1"/>
    </source>
</evidence>
<proteinExistence type="predicted"/>
<keyword evidence="9" id="KW-1185">Reference proteome</keyword>
<comment type="subcellular location">
    <subcellularLocation>
        <location evidence="1">Cell membrane</location>
        <topology evidence="1">Multi-pass membrane protein</topology>
    </subcellularLocation>
</comment>
<evidence type="ECO:0000256" key="3">
    <source>
        <dbReference type="ARBA" id="ARBA00022692"/>
    </source>
</evidence>
<dbReference type="GO" id="GO:0043252">
    <property type="term" value="P:sodium-independent organic anion transport"/>
    <property type="evidence" value="ECO:0007669"/>
    <property type="project" value="TreeGrafter"/>
</dbReference>
<feature type="transmembrane region" description="Helical" evidence="6">
    <location>
        <begin position="135"/>
        <end position="159"/>
    </location>
</feature>
<name>A0A8S3ZEG2_9EUPU</name>
<dbReference type="Pfam" id="PF07648">
    <property type="entry name" value="Kazal_2"/>
    <property type="match status" value="1"/>
</dbReference>
<keyword evidence="3 6" id="KW-0812">Transmembrane</keyword>
<evidence type="ECO:0000256" key="4">
    <source>
        <dbReference type="ARBA" id="ARBA00022989"/>
    </source>
</evidence>
<dbReference type="InterPro" id="IPR002350">
    <property type="entry name" value="Kazal_dom"/>
</dbReference>
<keyword evidence="4 6" id="KW-1133">Transmembrane helix</keyword>
<feature type="transmembrane region" description="Helical" evidence="6">
    <location>
        <begin position="27"/>
        <end position="48"/>
    </location>
</feature>
<dbReference type="PROSITE" id="PS51465">
    <property type="entry name" value="KAZAL_2"/>
    <property type="match status" value="1"/>
</dbReference>
<protein>
    <recommendedName>
        <fullName evidence="7">Kazal-like domain-containing protein</fullName>
    </recommendedName>
</protein>
<dbReference type="PANTHER" id="PTHR11388:SF142">
    <property type="entry name" value="SOLUTE CARRIER ORGANIC ANION TRANSPORTER FAMILY MEMBER 5A1"/>
    <property type="match status" value="1"/>
</dbReference>
<keyword evidence="2" id="KW-1003">Cell membrane</keyword>
<evidence type="ECO:0000259" key="7">
    <source>
        <dbReference type="PROSITE" id="PS51465"/>
    </source>
</evidence>
<dbReference type="InterPro" id="IPR004156">
    <property type="entry name" value="OATP"/>
</dbReference>
<dbReference type="Proteomes" id="UP000678393">
    <property type="component" value="Unassembled WGS sequence"/>
</dbReference>
<evidence type="ECO:0000256" key="2">
    <source>
        <dbReference type="ARBA" id="ARBA00022475"/>
    </source>
</evidence>
<organism evidence="8 9">
    <name type="scientific">Candidula unifasciata</name>
    <dbReference type="NCBI Taxonomy" id="100452"/>
    <lineage>
        <taxon>Eukaryota</taxon>
        <taxon>Metazoa</taxon>
        <taxon>Spiralia</taxon>
        <taxon>Lophotrochozoa</taxon>
        <taxon>Mollusca</taxon>
        <taxon>Gastropoda</taxon>
        <taxon>Heterobranchia</taxon>
        <taxon>Euthyneura</taxon>
        <taxon>Panpulmonata</taxon>
        <taxon>Eupulmonata</taxon>
        <taxon>Stylommatophora</taxon>
        <taxon>Helicina</taxon>
        <taxon>Helicoidea</taxon>
        <taxon>Geomitridae</taxon>
        <taxon>Candidula</taxon>
    </lineage>
</organism>
<comment type="caution">
    <text evidence="8">The sequence shown here is derived from an EMBL/GenBank/DDBJ whole genome shotgun (WGS) entry which is preliminary data.</text>
</comment>